<dbReference type="EMBL" id="CP017704">
    <property type="protein sequence ID" value="ASS93792.1"/>
    <property type="molecule type" value="Genomic_DNA"/>
</dbReference>
<sequence length="80" mass="9722">MKRISKKKVNVFICIVQWILKGNFYLSKTRDKKTAKRFFKKSFAVFLKSNEKVERKNSQINKDTKLRSNFQMNNRLGRRY</sequence>
<name>A0A223EEV5_9BACI</name>
<gene>
    <name evidence="2" type="ORF">BS1321_07290</name>
</gene>
<evidence type="ECO:0000313" key="2">
    <source>
        <dbReference type="EMBL" id="ASS93792.1"/>
    </source>
</evidence>
<dbReference type="AlphaFoldDB" id="A0A223EEV5"/>
<dbReference type="Proteomes" id="UP000214618">
    <property type="component" value="Chromosome"/>
</dbReference>
<organism evidence="2 3">
    <name type="scientific">Peribacillus simplex NBRC 15720 = DSM 1321</name>
    <dbReference type="NCBI Taxonomy" id="1349754"/>
    <lineage>
        <taxon>Bacteria</taxon>
        <taxon>Bacillati</taxon>
        <taxon>Bacillota</taxon>
        <taxon>Bacilli</taxon>
        <taxon>Bacillales</taxon>
        <taxon>Bacillaceae</taxon>
        <taxon>Peribacillus</taxon>
    </lineage>
</organism>
<proteinExistence type="predicted"/>
<evidence type="ECO:0000256" key="1">
    <source>
        <dbReference type="SAM" id="MobiDB-lite"/>
    </source>
</evidence>
<evidence type="ECO:0000313" key="3">
    <source>
        <dbReference type="Proteomes" id="UP000214618"/>
    </source>
</evidence>
<accession>A0A223EEV5</accession>
<feature type="region of interest" description="Disordered" evidence="1">
    <location>
        <begin position="59"/>
        <end position="80"/>
    </location>
</feature>
<reference evidence="2 3" key="1">
    <citation type="submission" date="2016-10" db="EMBL/GenBank/DDBJ databases">
        <title>The whole genome sequencing and assembly of Bacillus simplex DSM 1321 strain.</title>
        <authorList>
            <person name="Park M.-K."/>
            <person name="Lee Y.-J."/>
            <person name="Yi H."/>
            <person name="Bahn Y.-S."/>
            <person name="Kim J.F."/>
            <person name="Lee D.-W."/>
        </authorList>
    </citation>
    <scope>NUCLEOTIDE SEQUENCE [LARGE SCALE GENOMIC DNA]</scope>
    <source>
        <strain evidence="2 3">DSM 1321</strain>
    </source>
</reference>
<protein>
    <submittedName>
        <fullName evidence="2">Uncharacterized protein</fullName>
    </submittedName>
</protein>